<gene>
    <name evidence="1" type="ORF">A3H38_01460</name>
</gene>
<reference evidence="1 2" key="1">
    <citation type="journal article" date="2016" name="Nat. Commun.">
        <title>Thousands of microbial genomes shed light on interconnected biogeochemical processes in an aquifer system.</title>
        <authorList>
            <person name="Anantharaman K."/>
            <person name="Brown C.T."/>
            <person name="Hug L.A."/>
            <person name="Sharon I."/>
            <person name="Castelle C.J."/>
            <person name="Probst A.J."/>
            <person name="Thomas B.C."/>
            <person name="Singh A."/>
            <person name="Wilkins M.J."/>
            <person name="Karaoz U."/>
            <person name="Brodie E.L."/>
            <person name="Williams K.H."/>
            <person name="Hubbard S.S."/>
            <person name="Banfield J.F."/>
        </authorList>
    </citation>
    <scope>NUCLEOTIDE SEQUENCE [LARGE SCALE GENOMIC DNA]</scope>
</reference>
<dbReference type="EMBL" id="METP01000019">
    <property type="protein sequence ID" value="OGC06507.1"/>
    <property type="molecule type" value="Genomic_DNA"/>
</dbReference>
<accession>A0A1F4REA2</accession>
<dbReference type="AlphaFoldDB" id="A0A1F4REA2"/>
<name>A0A1F4REA2_UNCSA</name>
<evidence type="ECO:0000313" key="2">
    <source>
        <dbReference type="Proteomes" id="UP000176938"/>
    </source>
</evidence>
<protein>
    <submittedName>
        <fullName evidence="1">Uncharacterized protein</fullName>
    </submittedName>
</protein>
<sequence length="97" mass="10838">MNIWGIMPNYNEVAGVKSANKSTAAQLNNSGPSFVESIGEIARSANMQIASGATAGELRFARHKEGFEKHFSYKEEEKVFLDDRVTRISELFNQLKK</sequence>
<proteinExistence type="predicted"/>
<evidence type="ECO:0000313" key="1">
    <source>
        <dbReference type="EMBL" id="OGC06507.1"/>
    </source>
</evidence>
<organism evidence="1 2">
    <name type="scientific">candidate division WOR-1 bacterium RIFCSPLOWO2_02_FULL_46_20</name>
    <dbReference type="NCBI Taxonomy" id="1802567"/>
    <lineage>
        <taxon>Bacteria</taxon>
        <taxon>Bacillati</taxon>
        <taxon>Saganbacteria</taxon>
    </lineage>
</organism>
<comment type="caution">
    <text evidence="1">The sequence shown here is derived from an EMBL/GenBank/DDBJ whole genome shotgun (WGS) entry which is preliminary data.</text>
</comment>
<dbReference type="Proteomes" id="UP000176938">
    <property type="component" value="Unassembled WGS sequence"/>
</dbReference>